<name>A0ABM1VK06_ECHTE</name>
<accession>A0ABM1VK06</accession>
<evidence type="ECO:0000313" key="5">
    <source>
        <dbReference type="RefSeq" id="XP_030741597.1"/>
    </source>
</evidence>
<gene>
    <name evidence="5" type="primary">LOC115869730</name>
</gene>
<dbReference type="Proteomes" id="UP000694863">
    <property type="component" value="Unplaced"/>
</dbReference>
<protein>
    <recommendedName>
        <fullName evidence="3">COX assembly mitochondrial protein</fullName>
    </recommendedName>
</protein>
<dbReference type="GeneID" id="115869730"/>
<evidence type="ECO:0000313" key="4">
    <source>
        <dbReference type="Proteomes" id="UP000694863"/>
    </source>
</evidence>
<dbReference type="RefSeq" id="XP_030741597.1">
    <property type="nucleotide sequence ID" value="XM_030885737.2"/>
</dbReference>
<proteinExistence type="inferred from homology"/>
<keyword evidence="2" id="KW-1015">Disulfide bond</keyword>
<keyword evidence="4" id="KW-1185">Reference proteome</keyword>
<dbReference type="Pfam" id="PF08583">
    <property type="entry name" value="Cmc1"/>
    <property type="match status" value="1"/>
</dbReference>
<evidence type="ECO:0000256" key="3">
    <source>
        <dbReference type="RuleBase" id="RU364104"/>
    </source>
</evidence>
<reference evidence="5" key="1">
    <citation type="submission" date="2025-08" db="UniProtKB">
        <authorList>
            <consortium name="RefSeq"/>
        </authorList>
    </citation>
    <scope>IDENTIFICATION</scope>
</reference>
<comment type="similarity">
    <text evidence="1 3">Belongs to the CMC family.</text>
</comment>
<dbReference type="InterPro" id="IPR013892">
    <property type="entry name" value="Cyt_c_biogenesis_Cmc1-like"/>
</dbReference>
<organism evidence="4 5">
    <name type="scientific">Echinops telfairi</name>
    <name type="common">Lesser hedgehog tenrec</name>
    <dbReference type="NCBI Taxonomy" id="9371"/>
    <lineage>
        <taxon>Eukaryota</taxon>
        <taxon>Metazoa</taxon>
        <taxon>Chordata</taxon>
        <taxon>Craniata</taxon>
        <taxon>Vertebrata</taxon>
        <taxon>Euteleostomi</taxon>
        <taxon>Mammalia</taxon>
        <taxon>Eutheria</taxon>
        <taxon>Afrotheria</taxon>
        <taxon>Tenrecidae</taxon>
        <taxon>Tenrecinae</taxon>
        <taxon>Echinops</taxon>
    </lineage>
</organism>
<keyword evidence="3" id="KW-0496">Mitochondrion</keyword>
<comment type="subcellular location">
    <subcellularLocation>
        <location evidence="3">Mitochondrion</location>
    </subcellularLocation>
</comment>
<sequence length="76" mass="8739">MAVDPEDFTQCCKDSGILVVVKCWKENSTLNGCVTAYNTNPGFYEECNMEYLKKREEFQKTGIPTQKRLHKLPTSM</sequence>
<evidence type="ECO:0000256" key="1">
    <source>
        <dbReference type="ARBA" id="ARBA00007347"/>
    </source>
</evidence>
<evidence type="ECO:0000256" key="2">
    <source>
        <dbReference type="ARBA" id="ARBA00023157"/>
    </source>
</evidence>